<feature type="domain" description="SGNH hydrolase-type esterase" evidence="2">
    <location>
        <begin position="155"/>
        <end position="345"/>
    </location>
</feature>
<dbReference type="RefSeq" id="WP_079682337.1">
    <property type="nucleotide sequence ID" value="NZ_FUYQ01000003.1"/>
</dbReference>
<feature type="signal peptide" evidence="1">
    <location>
        <begin position="1"/>
        <end position="23"/>
    </location>
</feature>
<evidence type="ECO:0000313" key="5">
    <source>
        <dbReference type="Proteomes" id="UP000190852"/>
    </source>
</evidence>
<feature type="domain" description="Carbohydrate esterase 2 N-terminal" evidence="3">
    <location>
        <begin position="41"/>
        <end position="146"/>
    </location>
</feature>
<evidence type="ECO:0000259" key="3">
    <source>
        <dbReference type="Pfam" id="PF17996"/>
    </source>
</evidence>
<dbReference type="Proteomes" id="UP000190852">
    <property type="component" value="Unassembled WGS sequence"/>
</dbReference>
<accession>A0A1T5AE02</accession>
<gene>
    <name evidence="4" type="ORF">SAMN05660349_00625</name>
</gene>
<dbReference type="SUPFAM" id="SSF52266">
    <property type="entry name" value="SGNH hydrolase"/>
    <property type="match status" value="1"/>
</dbReference>
<feature type="chain" id="PRO_5013227828" evidence="1">
    <location>
        <begin position="24"/>
        <end position="367"/>
    </location>
</feature>
<evidence type="ECO:0000313" key="4">
    <source>
        <dbReference type="EMBL" id="SKB33150.1"/>
    </source>
</evidence>
<dbReference type="InterPro" id="IPR037461">
    <property type="entry name" value="CtCE2-like_dom"/>
</dbReference>
<dbReference type="PANTHER" id="PTHR37834:SF2">
    <property type="entry name" value="ESTERASE, SGNH HYDROLASE-TYPE"/>
    <property type="match status" value="1"/>
</dbReference>
<keyword evidence="5" id="KW-1185">Reference proteome</keyword>
<name>A0A1T5AE02_9BACT</name>
<sequence>MRKNRFSLVLFIFGLLTIAAAQAQKPTSQTIIPASNPNIAYVGRVSFTNPESPCFTYPGVQIRACFEGTSIAMRVKPNSGYFMVEIDNREPFKVASLENDSVVQLADNLDDILHQITITLAYEGYQRRPEFRGFLLDAGKTIPQLPLLPKRKIEFIGNSITCGYGTEVTDPNAPFKDETENHYYTYAAATARALNAQSLVVARSGIGIYRNYNGPKTGNKDCMPAMYTQTLFTDTTEVWDFSRYTPDVVCVNLGTNDVSTQPYDTGLLEKGYRNFLKTLRGYYPKAKIVLLSGCMLKGKPLEDVQTALNRVAREANDAGDSQVYRFDLTPADGSLGYGASWHPSKAQQYKGADELVPFLRSITGWEY</sequence>
<dbReference type="Pfam" id="PF17996">
    <property type="entry name" value="CE2_N"/>
    <property type="match status" value="1"/>
</dbReference>
<keyword evidence="1" id="KW-0732">Signal</keyword>
<dbReference type="Gene3D" id="3.40.50.1110">
    <property type="entry name" value="SGNH hydrolase"/>
    <property type="match status" value="1"/>
</dbReference>
<evidence type="ECO:0000259" key="2">
    <source>
        <dbReference type="Pfam" id="PF13472"/>
    </source>
</evidence>
<keyword evidence="4" id="KW-0378">Hydrolase</keyword>
<dbReference type="AlphaFoldDB" id="A0A1T5AE02"/>
<dbReference type="Gene3D" id="2.60.120.260">
    <property type="entry name" value="Galactose-binding domain-like"/>
    <property type="match status" value="1"/>
</dbReference>
<organism evidence="4 5">
    <name type="scientific">Parabacteroides chartae</name>
    <dbReference type="NCBI Taxonomy" id="1037355"/>
    <lineage>
        <taxon>Bacteria</taxon>
        <taxon>Pseudomonadati</taxon>
        <taxon>Bacteroidota</taxon>
        <taxon>Bacteroidia</taxon>
        <taxon>Bacteroidales</taxon>
        <taxon>Tannerellaceae</taxon>
        <taxon>Parabacteroides</taxon>
    </lineage>
</organism>
<dbReference type="EMBL" id="FUYQ01000003">
    <property type="protein sequence ID" value="SKB33150.1"/>
    <property type="molecule type" value="Genomic_DNA"/>
</dbReference>
<proteinExistence type="predicted"/>
<dbReference type="InterPro" id="IPR036514">
    <property type="entry name" value="SGNH_hydro_sf"/>
</dbReference>
<dbReference type="InterPro" id="IPR013830">
    <property type="entry name" value="SGNH_hydro"/>
</dbReference>
<dbReference type="GO" id="GO:0052689">
    <property type="term" value="F:carboxylic ester hydrolase activity"/>
    <property type="evidence" value="ECO:0007669"/>
    <property type="project" value="InterPro"/>
</dbReference>
<protein>
    <submittedName>
        <fullName evidence="4">GDSL-like Lipase/Acylhydrolase family protein</fullName>
    </submittedName>
</protein>
<dbReference type="InterPro" id="IPR052762">
    <property type="entry name" value="PCW_deacetylase/CE"/>
</dbReference>
<evidence type="ECO:0000256" key="1">
    <source>
        <dbReference type="SAM" id="SignalP"/>
    </source>
</evidence>
<reference evidence="5" key="1">
    <citation type="submission" date="2017-02" db="EMBL/GenBank/DDBJ databases">
        <authorList>
            <person name="Varghese N."/>
            <person name="Submissions S."/>
        </authorList>
    </citation>
    <scope>NUCLEOTIDE SEQUENCE [LARGE SCALE GENOMIC DNA]</scope>
    <source>
        <strain evidence="5">DSM 24967</strain>
    </source>
</reference>
<dbReference type="CDD" id="cd01831">
    <property type="entry name" value="Endoglucanase_E_like"/>
    <property type="match status" value="1"/>
</dbReference>
<dbReference type="InterPro" id="IPR040794">
    <property type="entry name" value="CE2_N"/>
</dbReference>
<dbReference type="PANTHER" id="PTHR37834">
    <property type="entry name" value="GDSL-LIKE LIPASE/ACYLHYDROLASE DOMAIN PROTEIN (AFU_ORTHOLOGUE AFUA_2G00620)"/>
    <property type="match status" value="1"/>
</dbReference>
<dbReference type="Pfam" id="PF13472">
    <property type="entry name" value="Lipase_GDSL_2"/>
    <property type="match status" value="1"/>
</dbReference>